<evidence type="ECO:0000313" key="2">
    <source>
        <dbReference type="Proteomes" id="UP001060085"/>
    </source>
</evidence>
<accession>A0ACC0AUA4</accession>
<name>A0ACC0AUA4_CATRO</name>
<protein>
    <submittedName>
        <fullName evidence="1">Uncharacterized protein</fullName>
    </submittedName>
</protein>
<sequence>MSKTVWGLNFDVQDFMRQYPKVLNNFISIQCANGDARMIGGNSTPNNFNWRTVVFPDSTGIGVVARNCGGRVLQGLAQGLPKYASSFAIEAQLQVIGAIAFKAPSLEE</sequence>
<organism evidence="1 2">
    <name type="scientific">Catharanthus roseus</name>
    <name type="common">Madagascar periwinkle</name>
    <name type="synonym">Vinca rosea</name>
    <dbReference type="NCBI Taxonomy" id="4058"/>
    <lineage>
        <taxon>Eukaryota</taxon>
        <taxon>Viridiplantae</taxon>
        <taxon>Streptophyta</taxon>
        <taxon>Embryophyta</taxon>
        <taxon>Tracheophyta</taxon>
        <taxon>Spermatophyta</taxon>
        <taxon>Magnoliopsida</taxon>
        <taxon>eudicotyledons</taxon>
        <taxon>Gunneridae</taxon>
        <taxon>Pentapetalae</taxon>
        <taxon>asterids</taxon>
        <taxon>lamiids</taxon>
        <taxon>Gentianales</taxon>
        <taxon>Apocynaceae</taxon>
        <taxon>Rauvolfioideae</taxon>
        <taxon>Vinceae</taxon>
        <taxon>Catharanthinae</taxon>
        <taxon>Catharanthus</taxon>
    </lineage>
</organism>
<dbReference type="EMBL" id="CM044705">
    <property type="protein sequence ID" value="KAI5663704.1"/>
    <property type="molecule type" value="Genomic_DNA"/>
</dbReference>
<dbReference type="Proteomes" id="UP001060085">
    <property type="component" value="Linkage Group LG05"/>
</dbReference>
<proteinExistence type="predicted"/>
<gene>
    <name evidence="1" type="ORF">M9H77_23027</name>
</gene>
<reference evidence="2" key="1">
    <citation type="journal article" date="2023" name="Nat. Plants">
        <title>Single-cell RNA sequencing provides a high-resolution roadmap for understanding the multicellular compartmentation of specialized metabolism.</title>
        <authorList>
            <person name="Sun S."/>
            <person name="Shen X."/>
            <person name="Li Y."/>
            <person name="Li Y."/>
            <person name="Wang S."/>
            <person name="Li R."/>
            <person name="Zhang H."/>
            <person name="Shen G."/>
            <person name="Guo B."/>
            <person name="Wei J."/>
            <person name="Xu J."/>
            <person name="St-Pierre B."/>
            <person name="Chen S."/>
            <person name="Sun C."/>
        </authorList>
    </citation>
    <scope>NUCLEOTIDE SEQUENCE [LARGE SCALE GENOMIC DNA]</scope>
</reference>
<keyword evidence="2" id="KW-1185">Reference proteome</keyword>
<comment type="caution">
    <text evidence="1">The sequence shown here is derived from an EMBL/GenBank/DDBJ whole genome shotgun (WGS) entry which is preliminary data.</text>
</comment>
<evidence type="ECO:0000313" key="1">
    <source>
        <dbReference type="EMBL" id="KAI5663704.1"/>
    </source>
</evidence>